<dbReference type="PANTHER" id="PTHR46029:SF7">
    <property type="entry name" value="C-TERMINAL-BINDING PROTEIN"/>
    <property type="match status" value="1"/>
</dbReference>
<dbReference type="STRING" id="756272.Plabr_1975"/>
<dbReference type="InterPro" id="IPR036291">
    <property type="entry name" value="NAD(P)-bd_dom_sf"/>
</dbReference>
<sequence length="332" mass="36484">MSSRPLVVVTDFIAEPLQREREILGDAAEVVALNAVHEDELASVADRAVALLVYHGISLTERSLSQLKQCRLIVRCGVGIDNVDCEAARRFGIDVANVPDYGTEEVADSTMALTLSLTRGSHLLNVQLQRSPDPWSYQLAAPLQRLRNKVFAIVGLGRIGLATALRAKAHGFDVRFYDPYQPQGMDKAAGITRCDSLEELVREAFVLSLHCPLTPETELCIDEALLRKMPQGGFLVNTARGGLVDPRLVLQFLENEHLAGAALDVLPVEPPETNDPVIAAWRNPEHAAYSRLIINPHSAFYCEQGLDDMRTKGAHNCLRVLRGEAPVNVVNR</sequence>
<evidence type="ECO:0000259" key="4">
    <source>
        <dbReference type="Pfam" id="PF02826"/>
    </source>
</evidence>
<dbReference type="KEGG" id="pbs:Plabr_1975"/>
<dbReference type="GO" id="GO:0004617">
    <property type="term" value="F:phosphoglycerate dehydrogenase activity"/>
    <property type="evidence" value="ECO:0007669"/>
    <property type="project" value="UniProtKB-EC"/>
</dbReference>
<organism evidence="5 6">
    <name type="scientific">Rubinisphaera brasiliensis (strain ATCC 49424 / DSM 5305 / JCM 21570 / IAM 15109 / NBRC 103401 / IFAM 1448)</name>
    <name type="common">Planctomyces brasiliensis</name>
    <dbReference type="NCBI Taxonomy" id="756272"/>
    <lineage>
        <taxon>Bacteria</taxon>
        <taxon>Pseudomonadati</taxon>
        <taxon>Planctomycetota</taxon>
        <taxon>Planctomycetia</taxon>
        <taxon>Planctomycetales</taxon>
        <taxon>Planctomycetaceae</taxon>
        <taxon>Rubinisphaera</taxon>
    </lineage>
</organism>
<dbReference type="GO" id="GO:0003714">
    <property type="term" value="F:transcription corepressor activity"/>
    <property type="evidence" value="ECO:0007669"/>
    <property type="project" value="InterPro"/>
</dbReference>
<dbReference type="InterPro" id="IPR043322">
    <property type="entry name" value="CtBP"/>
</dbReference>
<dbReference type="GO" id="GO:0051287">
    <property type="term" value="F:NAD binding"/>
    <property type="evidence" value="ECO:0007669"/>
    <property type="project" value="InterPro"/>
</dbReference>
<reference evidence="6" key="1">
    <citation type="submission" date="2011-02" db="EMBL/GenBank/DDBJ databases">
        <title>The complete genome of Planctomyces brasiliensis DSM 5305.</title>
        <authorList>
            <person name="Lucas S."/>
            <person name="Copeland A."/>
            <person name="Lapidus A."/>
            <person name="Bruce D."/>
            <person name="Goodwin L."/>
            <person name="Pitluck S."/>
            <person name="Kyrpides N."/>
            <person name="Mavromatis K."/>
            <person name="Pagani I."/>
            <person name="Ivanova N."/>
            <person name="Ovchinnikova G."/>
            <person name="Lu M."/>
            <person name="Detter J.C."/>
            <person name="Han C."/>
            <person name="Land M."/>
            <person name="Hauser L."/>
            <person name="Markowitz V."/>
            <person name="Cheng J.-F."/>
            <person name="Hugenholtz P."/>
            <person name="Woyke T."/>
            <person name="Wu D."/>
            <person name="Tindall B."/>
            <person name="Pomrenke H.G."/>
            <person name="Brambilla E."/>
            <person name="Klenk H.-P."/>
            <person name="Eisen J.A."/>
        </authorList>
    </citation>
    <scope>NUCLEOTIDE SEQUENCE [LARGE SCALE GENOMIC DNA]</scope>
    <source>
        <strain evidence="6">ATCC 49424 / DSM 5305 / JCM 21570 / NBRC 103401 / IFAM 1448</strain>
    </source>
</reference>
<keyword evidence="1 2" id="KW-0560">Oxidoreductase</keyword>
<evidence type="ECO:0000256" key="1">
    <source>
        <dbReference type="ARBA" id="ARBA00023002"/>
    </source>
</evidence>
<proteinExistence type="inferred from homology"/>
<evidence type="ECO:0000313" key="5">
    <source>
        <dbReference type="EMBL" id="ADY59579.1"/>
    </source>
</evidence>
<dbReference type="GO" id="GO:0140297">
    <property type="term" value="F:DNA-binding transcription factor binding"/>
    <property type="evidence" value="ECO:0007669"/>
    <property type="project" value="TreeGrafter"/>
</dbReference>
<dbReference type="SUPFAM" id="SSF51735">
    <property type="entry name" value="NAD(P)-binding Rossmann-fold domains"/>
    <property type="match status" value="1"/>
</dbReference>
<dbReference type="GO" id="GO:0001221">
    <property type="term" value="F:transcription coregulator binding"/>
    <property type="evidence" value="ECO:0007669"/>
    <property type="project" value="TreeGrafter"/>
</dbReference>
<feature type="domain" description="D-isomer specific 2-hydroxyacid dehydrogenase NAD-binding" evidence="4">
    <location>
        <begin position="111"/>
        <end position="299"/>
    </location>
</feature>
<dbReference type="AlphaFoldDB" id="F0SHU9"/>
<dbReference type="PANTHER" id="PTHR46029">
    <property type="entry name" value="C-TERMINAL-BINDING PROTEIN"/>
    <property type="match status" value="1"/>
</dbReference>
<dbReference type="InterPro" id="IPR006140">
    <property type="entry name" value="D-isomer_DH_NAD-bd"/>
</dbReference>
<gene>
    <name evidence="5" type="ordered locus">Plabr_1975</name>
</gene>
<protein>
    <submittedName>
        <fullName evidence="5">Phosphoglycerate dehydrogenase</fullName>
        <ecNumber evidence="5">1.1.1.95</ecNumber>
    </submittedName>
</protein>
<dbReference type="eggNOG" id="COG1052">
    <property type="taxonomic scope" value="Bacteria"/>
</dbReference>
<dbReference type="RefSeq" id="WP_013628304.1">
    <property type="nucleotide sequence ID" value="NC_015174.1"/>
</dbReference>
<dbReference type="EC" id="1.1.1.95" evidence="5"/>
<dbReference type="PROSITE" id="PS00671">
    <property type="entry name" value="D_2_HYDROXYACID_DH_3"/>
    <property type="match status" value="1"/>
</dbReference>
<dbReference type="EMBL" id="CP002546">
    <property type="protein sequence ID" value="ADY59579.1"/>
    <property type="molecule type" value="Genomic_DNA"/>
</dbReference>
<comment type="similarity">
    <text evidence="2">Belongs to the D-isomer specific 2-hydroxyacid dehydrogenase family.</text>
</comment>
<dbReference type="GO" id="GO:0006357">
    <property type="term" value="P:regulation of transcription by RNA polymerase II"/>
    <property type="evidence" value="ECO:0007669"/>
    <property type="project" value="TreeGrafter"/>
</dbReference>
<evidence type="ECO:0000313" key="6">
    <source>
        <dbReference type="Proteomes" id="UP000006860"/>
    </source>
</evidence>
<evidence type="ECO:0000256" key="2">
    <source>
        <dbReference type="RuleBase" id="RU003719"/>
    </source>
</evidence>
<dbReference type="Pfam" id="PF00389">
    <property type="entry name" value="2-Hacid_dh"/>
    <property type="match status" value="1"/>
</dbReference>
<dbReference type="Pfam" id="PF02826">
    <property type="entry name" value="2-Hacid_dh_C"/>
    <property type="match status" value="1"/>
</dbReference>
<dbReference type="InterPro" id="IPR051638">
    <property type="entry name" value="CTBP_dehydrogenase"/>
</dbReference>
<dbReference type="Proteomes" id="UP000006860">
    <property type="component" value="Chromosome"/>
</dbReference>
<dbReference type="HOGENOM" id="CLU_019796_1_3_0"/>
<dbReference type="CDD" id="cd05299">
    <property type="entry name" value="CtBP_dh"/>
    <property type="match status" value="1"/>
</dbReference>
<accession>F0SHU9</accession>
<name>F0SHU9_RUBBR</name>
<dbReference type="InterPro" id="IPR029753">
    <property type="entry name" value="D-isomer_DH_CS"/>
</dbReference>
<dbReference type="Gene3D" id="3.40.50.720">
    <property type="entry name" value="NAD(P)-binding Rossmann-like Domain"/>
    <property type="match status" value="2"/>
</dbReference>
<feature type="domain" description="D-isomer specific 2-hydroxyacid dehydrogenase catalytic" evidence="3">
    <location>
        <begin position="15"/>
        <end position="331"/>
    </location>
</feature>
<dbReference type="OrthoDB" id="277029at2"/>
<keyword evidence="6" id="KW-1185">Reference proteome</keyword>
<dbReference type="InterPro" id="IPR006139">
    <property type="entry name" value="D-isomer_2_OHA_DH_cat_dom"/>
</dbReference>
<evidence type="ECO:0000259" key="3">
    <source>
        <dbReference type="Pfam" id="PF00389"/>
    </source>
</evidence>
<dbReference type="SUPFAM" id="SSF52283">
    <property type="entry name" value="Formate/glycerate dehydrogenase catalytic domain-like"/>
    <property type="match status" value="1"/>
</dbReference>